<dbReference type="EMBL" id="JPRF03000023">
    <property type="protein sequence ID" value="OEV36753.1"/>
    <property type="molecule type" value="Genomic_DNA"/>
</dbReference>
<organism evidence="4 5">
    <name type="scientific">Kitasatospora aureofaciens</name>
    <name type="common">Streptomyces aureofaciens</name>
    <dbReference type="NCBI Taxonomy" id="1894"/>
    <lineage>
        <taxon>Bacteria</taxon>
        <taxon>Bacillati</taxon>
        <taxon>Actinomycetota</taxon>
        <taxon>Actinomycetes</taxon>
        <taxon>Kitasatosporales</taxon>
        <taxon>Streptomycetaceae</taxon>
        <taxon>Kitasatospora</taxon>
    </lineage>
</organism>
<dbReference type="GeneID" id="97485283"/>
<evidence type="ECO:0000256" key="2">
    <source>
        <dbReference type="SAM" id="Phobius"/>
    </source>
</evidence>
<comment type="caution">
    <text evidence="4">The sequence shown here is derived from an EMBL/GenBank/DDBJ whole genome shotgun (WGS) entry which is preliminary data.</text>
</comment>
<protein>
    <submittedName>
        <fullName evidence="4">FAD-binding monooxygenase</fullName>
    </submittedName>
</protein>
<dbReference type="RefSeq" id="WP_030284691.1">
    <property type="nucleotide sequence ID" value="NZ_BMUB01000004.1"/>
</dbReference>
<proteinExistence type="predicted"/>
<dbReference type="Proteomes" id="UP000037395">
    <property type="component" value="Unassembled WGS sequence"/>
</dbReference>
<keyword evidence="2" id="KW-0812">Transmembrane</keyword>
<reference evidence="5" key="4">
    <citation type="submission" date="2016-08" db="EMBL/GenBank/DDBJ databases">
        <title>Sequencing, assembly and comparative genomics of S. aureofaciens ATCC 10762.</title>
        <authorList>
            <person name="Gradnigo J.S."/>
            <person name="Johnson N."/>
            <person name="Somerville G.A."/>
        </authorList>
    </citation>
    <scope>NUCLEOTIDE SEQUENCE [LARGE SCALE GENOMIC DNA]</scope>
    <source>
        <strain evidence="5">ATCC 10762 / DSM 40127 / CCM 3239 / JCM 4008 / LMG 5968 / NBRC 12843 / NCIMB 8234 / A-377</strain>
    </source>
</reference>
<keyword evidence="4" id="KW-0503">Monooxygenase</keyword>
<sequence>MTSSETAPGRGTAVVIGGGLAGVVAAWALRGFAERIVVVERDRYPEEPAFRAGVPQGRHAHLVLEAGHRALEELMPGINQELTAAGAHRVSTSGDLKWLSSAGWMIDYPARMTFLSCTRPVLDKLVLDRVRTEPSIEFLEGTDVVGLLGSAQAVTGVKLRERGAGRGSEQETERDSAHDAAHDSEGGSERGSERGEVRDFPAELVIDASGRSTSVPKWLSELGCRPVPEERVDAGVAYASRLFHRPPGVDFGHQAIYLQTKAPDKPRMGVLLPVEGDRWIVSLAGMRGAEPEPGEAGFTKHLSQLRDPGLSEMLREAEPASEVRGFLPGPGVRRHYERSSPAGLVAVGDAASTFNPVYGQGVTISLFCAQVLRRTALRHGDIGPATARDARREIAAVSKNAWMMSCAEDVRFAATTGGPTGALIRLQHRYLDRVLHGATRNPEVTAAFHEVLSLVEPPTRLFHPSVVAAVLRG</sequence>
<keyword evidence="2" id="KW-0472">Membrane</keyword>
<dbReference type="InterPro" id="IPR036188">
    <property type="entry name" value="FAD/NAD-bd_sf"/>
</dbReference>
<dbReference type="EMBL" id="BMUB01000004">
    <property type="protein sequence ID" value="GGU69844.1"/>
    <property type="molecule type" value="Genomic_DNA"/>
</dbReference>
<accession>A0A8H9HJI3</accession>
<evidence type="ECO:0000313" key="3">
    <source>
        <dbReference type="EMBL" id="GGU69844.1"/>
    </source>
</evidence>
<gene>
    <name evidence="3" type="ORF">GCM10010502_21460</name>
    <name evidence="4" type="ORF">HS99_0027445</name>
</gene>
<dbReference type="GO" id="GO:0004497">
    <property type="term" value="F:monooxygenase activity"/>
    <property type="evidence" value="ECO:0007669"/>
    <property type="project" value="UniProtKB-KW"/>
</dbReference>
<evidence type="ECO:0000313" key="5">
    <source>
        <dbReference type="Proteomes" id="UP000037395"/>
    </source>
</evidence>
<keyword evidence="4" id="KW-0560">Oxidoreductase</keyword>
<dbReference type="Gene3D" id="3.50.50.60">
    <property type="entry name" value="FAD/NAD(P)-binding domain"/>
    <property type="match status" value="1"/>
</dbReference>
<dbReference type="AlphaFoldDB" id="A0A1E7N8F5"/>
<accession>A0A1E7N8F5</accession>
<keyword evidence="5" id="KW-1185">Reference proteome</keyword>
<reference evidence="3" key="1">
    <citation type="journal article" date="2014" name="Int. J. Syst. Evol. Microbiol.">
        <title>Complete genome sequence of Corynebacterium casei LMG S-19264T (=DSM 44701T), isolated from a smear-ripened cheese.</title>
        <authorList>
            <consortium name="US DOE Joint Genome Institute (JGI-PGF)"/>
            <person name="Walter F."/>
            <person name="Albersmeier A."/>
            <person name="Kalinowski J."/>
            <person name="Ruckert C."/>
        </authorList>
    </citation>
    <scope>NUCLEOTIDE SEQUENCE</scope>
    <source>
        <strain evidence="3">JCM 4434</strain>
    </source>
</reference>
<dbReference type="SUPFAM" id="SSF51905">
    <property type="entry name" value="FAD/NAD(P)-binding domain"/>
    <property type="match status" value="1"/>
</dbReference>
<feature type="region of interest" description="Disordered" evidence="1">
    <location>
        <begin position="159"/>
        <end position="199"/>
    </location>
</feature>
<reference evidence="4 5" key="2">
    <citation type="submission" date="2014-07" db="EMBL/GenBank/DDBJ databases">
        <authorList>
            <person name="Zhang J.E."/>
            <person name="Yang H."/>
            <person name="Guo J."/>
            <person name="Deng Z."/>
            <person name="Luo H."/>
            <person name="Luo M."/>
            <person name="Zhao B."/>
        </authorList>
    </citation>
    <scope>NUCLEOTIDE SEQUENCE [LARGE SCALE GENOMIC DNA]</scope>
    <source>
        <strain evidence="4">ATCC 10762</strain>
        <strain evidence="5">ATCC 10762 / DSM 40127 / CCM 3239 / JCM 4008 / LMG 5968 / NBRC 12843 / NCIMB 8234 / A-377</strain>
    </source>
</reference>
<feature type="transmembrane region" description="Helical" evidence="2">
    <location>
        <begin position="12"/>
        <end position="33"/>
    </location>
</feature>
<evidence type="ECO:0000256" key="1">
    <source>
        <dbReference type="SAM" id="MobiDB-lite"/>
    </source>
</evidence>
<dbReference type="PANTHER" id="PTHR43422">
    <property type="entry name" value="THIAMINE THIAZOLE SYNTHASE"/>
    <property type="match status" value="1"/>
</dbReference>
<dbReference type="Proteomes" id="UP000610124">
    <property type="component" value="Unassembled WGS sequence"/>
</dbReference>
<dbReference type="PANTHER" id="PTHR43422:SF3">
    <property type="entry name" value="THIAMINE THIAZOLE SYNTHASE"/>
    <property type="match status" value="1"/>
</dbReference>
<reference evidence="3" key="5">
    <citation type="submission" date="2020-09" db="EMBL/GenBank/DDBJ databases">
        <authorList>
            <person name="Sun Q."/>
            <person name="Ohkuma M."/>
        </authorList>
    </citation>
    <scope>NUCLEOTIDE SEQUENCE</scope>
    <source>
        <strain evidence="3">JCM 4434</strain>
    </source>
</reference>
<keyword evidence="2" id="KW-1133">Transmembrane helix</keyword>
<evidence type="ECO:0000313" key="4">
    <source>
        <dbReference type="EMBL" id="OEV36753.1"/>
    </source>
</evidence>
<name>A0A1E7N8F5_KITAU</name>
<reference evidence="4" key="3">
    <citation type="submission" date="2016-08" db="EMBL/GenBank/DDBJ databases">
        <title>Sequencing, Assembly and Comparative Genomics of S. aureofaciens ATCC 10762.</title>
        <authorList>
            <person name="Gradnigo J.S."/>
            <person name="Johnson N."/>
            <person name="Somerville G.A."/>
        </authorList>
    </citation>
    <scope>NUCLEOTIDE SEQUENCE [LARGE SCALE GENOMIC DNA]</scope>
    <source>
        <strain evidence="4">ATCC 10762</strain>
    </source>
</reference>